<dbReference type="EMBL" id="JAGIZA010000032">
    <property type="protein sequence ID" value="MBP0496258.1"/>
    <property type="molecule type" value="Genomic_DNA"/>
</dbReference>
<keyword evidence="2" id="KW-1185">Reference proteome</keyword>
<protein>
    <submittedName>
        <fullName evidence="1">Uncharacterized protein</fullName>
    </submittedName>
</protein>
<sequence length="139" mass="15904">MTSTPTLPAVGILWFVAHGYRTHLLTRAVPLDQAKPYDDALTLPDGHYETWEAWRCRTLPLSGPALRPLIATTEYDSWPRGRVVYLRKPGRFVVYADRQLLRPARLARVHAAFGLPPERTIARTDPHYRYATRLPEDEG</sequence>
<evidence type="ECO:0000313" key="1">
    <source>
        <dbReference type="EMBL" id="MBP0496258.1"/>
    </source>
</evidence>
<dbReference type="RefSeq" id="WP_209377052.1">
    <property type="nucleotide sequence ID" value="NZ_JAGIZA010000032.1"/>
</dbReference>
<proteinExistence type="predicted"/>
<evidence type="ECO:0000313" key="2">
    <source>
        <dbReference type="Proteomes" id="UP000677537"/>
    </source>
</evidence>
<comment type="caution">
    <text evidence="1">The sequence shown here is derived from an EMBL/GenBank/DDBJ whole genome shotgun (WGS) entry which is preliminary data.</text>
</comment>
<accession>A0A940SAD7</accession>
<dbReference type="AlphaFoldDB" id="A0A940SAD7"/>
<name>A0A940SAD7_9PROT</name>
<reference evidence="1" key="1">
    <citation type="submission" date="2021-03" db="EMBL/GenBank/DDBJ databases">
        <authorList>
            <person name="So Y."/>
        </authorList>
    </citation>
    <scope>NUCLEOTIDE SEQUENCE</scope>
    <source>
        <strain evidence="1">SG15</strain>
    </source>
</reference>
<gene>
    <name evidence="1" type="ORF">J5Y10_25970</name>
</gene>
<dbReference type="Proteomes" id="UP000677537">
    <property type="component" value="Unassembled WGS sequence"/>
</dbReference>
<organism evidence="1 2">
    <name type="scientific">Roseomonas indoligenes</name>
    <dbReference type="NCBI Taxonomy" id="2820811"/>
    <lineage>
        <taxon>Bacteria</taxon>
        <taxon>Pseudomonadati</taxon>
        <taxon>Pseudomonadota</taxon>
        <taxon>Alphaproteobacteria</taxon>
        <taxon>Acetobacterales</taxon>
        <taxon>Roseomonadaceae</taxon>
        <taxon>Roseomonas</taxon>
    </lineage>
</organism>